<dbReference type="InterPro" id="IPR045851">
    <property type="entry name" value="AMP-bd_C_sf"/>
</dbReference>
<dbReference type="GO" id="GO:0016874">
    <property type="term" value="F:ligase activity"/>
    <property type="evidence" value="ECO:0007669"/>
    <property type="project" value="UniProtKB-KW"/>
</dbReference>
<dbReference type="Pfam" id="PF00501">
    <property type="entry name" value="AMP-binding"/>
    <property type="match status" value="1"/>
</dbReference>
<evidence type="ECO:0000313" key="4">
    <source>
        <dbReference type="Proteomes" id="UP001519295"/>
    </source>
</evidence>
<comment type="caution">
    <text evidence="3">The sequence shown here is derived from an EMBL/GenBank/DDBJ whole genome shotgun (WGS) entry which is preliminary data.</text>
</comment>
<protein>
    <submittedName>
        <fullName evidence="3">Fatty-acyl-CoA synthase</fullName>
        <ecNumber evidence="3">6.2.1.-</ecNumber>
    </submittedName>
</protein>
<organism evidence="3 4">
    <name type="scientific">Pseudonocardia parietis</name>
    <dbReference type="NCBI Taxonomy" id="570936"/>
    <lineage>
        <taxon>Bacteria</taxon>
        <taxon>Bacillati</taxon>
        <taxon>Actinomycetota</taxon>
        <taxon>Actinomycetes</taxon>
        <taxon>Pseudonocardiales</taxon>
        <taxon>Pseudonocardiaceae</taxon>
        <taxon>Pseudonocardia</taxon>
    </lineage>
</organism>
<gene>
    <name evidence="3" type="ORF">JOF36_000792</name>
</gene>
<dbReference type="RefSeq" id="WP_245350672.1">
    <property type="nucleotide sequence ID" value="NZ_JAGINU010000001.1"/>
</dbReference>
<dbReference type="Gene3D" id="3.40.50.12780">
    <property type="entry name" value="N-terminal domain of ligase-like"/>
    <property type="match status" value="1"/>
</dbReference>
<reference evidence="3 4" key="1">
    <citation type="submission" date="2021-03" db="EMBL/GenBank/DDBJ databases">
        <title>Sequencing the genomes of 1000 actinobacteria strains.</title>
        <authorList>
            <person name="Klenk H.-P."/>
        </authorList>
    </citation>
    <scope>NUCLEOTIDE SEQUENCE [LARGE SCALE GENOMIC DNA]</scope>
    <source>
        <strain evidence="3 4">DSM 45256</strain>
    </source>
</reference>
<dbReference type="Proteomes" id="UP001519295">
    <property type="component" value="Unassembled WGS sequence"/>
</dbReference>
<name>A0ABS4VMU0_9PSEU</name>
<dbReference type="Gene3D" id="3.30.300.30">
    <property type="match status" value="1"/>
</dbReference>
<keyword evidence="3" id="KW-0436">Ligase</keyword>
<dbReference type="SUPFAM" id="SSF56801">
    <property type="entry name" value="Acetyl-CoA synthetase-like"/>
    <property type="match status" value="1"/>
</dbReference>
<evidence type="ECO:0000259" key="1">
    <source>
        <dbReference type="Pfam" id="PF00501"/>
    </source>
</evidence>
<dbReference type="InterPro" id="IPR000873">
    <property type="entry name" value="AMP-dep_synth/lig_dom"/>
</dbReference>
<dbReference type="InterPro" id="IPR042099">
    <property type="entry name" value="ANL_N_sf"/>
</dbReference>
<evidence type="ECO:0000259" key="2">
    <source>
        <dbReference type="Pfam" id="PF13193"/>
    </source>
</evidence>
<feature type="domain" description="AMP-binding enzyme C-terminal" evidence="2">
    <location>
        <begin position="447"/>
        <end position="520"/>
    </location>
</feature>
<dbReference type="NCBIfam" id="NF004837">
    <property type="entry name" value="PRK06187.1"/>
    <property type="match status" value="1"/>
</dbReference>
<dbReference type="PROSITE" id="PS00455">
    <property type="entry name" value="AMP_BINDING"/>
    <property type="match status" value="1"/>
</dbReference>
<dbReference type="InterPro" id="IPR050237">
    <property type="entry name" value="ATP-dep_AMP-bd_enzyme"/>
</dbReference>
<dbReference type="PANTHER" id="PTHR43767:SF11">
    <property type="entry name" value="MEDIUM-CHAIN-FATTY-ACID--COA LIGASE"/>
    <property type="match status" value="1"/>
</dbReference>
<keyword evidence="4" id="KW-1185">Reference proteome</keyword>
<feature type="domain" description="AMP-dependent synthetase/ligase" evidence="1">
    <location>
        <begin position="20"/>
        <end position="399"/>
    </location>
</feature>
<accession>A0ABS4VMU0</accession>
<evidence type="ECO:0000313" key="3">
    <source>
        <dbReference type="EMBL" id="MBP2365096.1"/>
    </source>
</evidence>
<dbReference type="EC" id="6.2.1.-" evidence="3"/>
<dbReference type="EMBL" id="JAGINU010000001">
    <property type="protein sequence ID" value="MBP2365096.1"/>
    <property type="molecule type" value="Genomic_DNA"/>
</dbReference>
<dbReference type="PANTHER" id="PTHR43767">
    <property type="entry name" value="LONG-CHAIN-FATTY-ACID--COA LIGASE"/>
    <property type="match status" value="1"/>
</dbReference>
<dbReference type="InterPro" id="IPR025110">
    <property type="entry name" value="AMP-bd_C"/>
</dbReference>
<dbReference type="InterPro" id="IPR020845">
    <property type="entry name" value="AMP-binding_CS"/>
</dbReference>
<dbReference type="Pfam" id="PF13193">
    <property type="entry name" value="AMP-binding_C"/>
    <property type="match status" value="1"/>
</dbReference>
<proteinExistence type="predicted"/>
<sequence length="541" mass="58429">MDGLMMDRQLLLSRLLWRAERVFADRAVITGAPTGDERFTYARLGDRVRRLVTALREVGIGPGDRVLSLAWNSRRHLEAYFAVPCMGAVLHTGNHRLSPEQLAYTINHAGDRAVLVAPDLLGLLESVRDRLHTVEAVLVLGEVPAGCGWENVYAYDDLVGRSVPARELPEFPETTAAALCYTSGTTGDPKGVLYSHRSTVLHALALCAAGSAAIGPDERILLATPMSHVNAWGVPYAAALAGATLILPGTHPRPEDLLRLIQDHGASTAVAAVTVGTMMRRAWEAAGGVPDLTALQRLWLGGSAPSAAEIEWWARTVDVRVVNGWGMTETSPMATFSSAATRPDELLDPGVLDVQARQGRPLPLVEMRIVAADGTELPWDGQSSGELEVTAPWVASAYLDRPDPDSHRDGRLRTGDVAVFHPDGTMQVKDRTKDLVKSGGEWISSVELENALLGHPDVEDAVVVAVPDPTWVERPVACVVAAGNVTGDDLRFHLAERFPRFWVPDTVLFVDTIPRTSVGKLDKKRVRAELGITDDTAPVTS</sequence>